<reference evidence="1" key="1">
    <citation type="journal article" date="2023" name="Science">
        <title>Genome structures resolve the early diversification of teleost fishes.</title>
        <authorList>
            <person name="Parey E."/>
            <person name="Louis A."/>
            <person name="Montfort J."/>
            <person name="Bouchez O."/>
            <person name="Roques C."/>
            <person name="Iampietro C."/>
            <person name="Lluch J."/>
            <person name="Castinel A."/>
            <person name="Donnadieu C."/>
            <person name="Desvignes T."/>
            <person name="Floi Bucao C."/>
            <person name="Jouanno E."/>
            <person name="Wen M."/>
            <person name="Mejri S."/>
            <person name="Dirks R."/>
            <person name="Jansen H."/>
            <person name="Henkel C."/>
            <person name="Chen W.J."/>
            <person name="Zahm M."/>
            <person name="Cabau C."/>
            <person name="Klopp C."/>
            <person name="Thompson A.W."/>
            <person name="Robinson-Rechavi M."/>
            <person name="Braasch I."/>
            <person name="Lecointre G."/>
            <person name="Bobe J."/>
            <person name="Postlethwait J.H."/>
            <person name="Berthelot C."/>
            <person name="Roest Crollius H."/>
            <person name="Guiguen Y."/>
        </authorList>
    </citation>
    <scope>NUCLEOTIDE SEQUENCE</scope>
    <source>
        <strain evidence="1">WJC10195</strain>
    </source>
</reference>
<dbReference type="AlphaFoldDB" id="A0A9Q1G9R0"/>
<proteinExistence type="predicted"/>
<gene>
    <name evidence="1" type="ORF">SKAU_G00004510</name>
</gene>
<keyword evidence="2" id="KW-1185">Reference proteome</keyword>
<evidence type="ECO:0000313" key="1">
    <source>
        <dbReference type="EMBL" id="KAJ8379673.1"/>
    </source>
</evidence>
<evidence type="ECO:0000313" key="2">
    <source>
        <dbReference type="Proteomes" id="UP001152622"/>
    </source>
</evidence>
<accession>A0A9Q1G9R0</accession>
<dbReference type="Proteomes" id="UP001152622">
    <property type="component" value="Chromosome 1"/>
</dbReference>
<name>A0A9Q1G9R0_SYNKA</name>
<protein>
    <submittedName>
        <fullName evidence="1">Uncharacterized protein</fullName>
    </submittedName>
</protein>
<sequence>MENGNTMDCHPNHFLSAVATPSGAQTLATTSTPNNHGRTVATAAAATPEPNNLLRFIRLVSDSFSHMKPGPISPAFHPLLRP</sequence>
<dbReference type="EMBL" id="JAINUF010000001">
    <property type="protein sequence ID" value="KAJ8379673.1"/>
    <property type="molecule type" value="Genomic_DNA"/>
</dbReference>
<comment type="caution">
    <text evidence="1">The sequence shown here is derived from an EMBL/GenBank/DDBJ whole genome shotgun (WGS) entry which is preliminary data.</text>
</comment>
<organism evidence="1 2">
    <name type="scientific">Synaphobranchus kaupii</name>
    <name type="common">Kaup's arrowtooth eel</name>
    <dbReference type="NCBI Taxonomy" id="118154"/>
    <lineage>
        <taxon>Eukaryota</taxon>
        <taxon>Metazoa</taxon>
        <taxon>Chordata</taxon>
        <taxon>Craniata</taxon>
        <taxon>Vertebrata</taxon>
        <taxon>Euteleostomi</taxon>
        <taxon>Actinopterygii</taxon>
        <taxon>Neopterygii</taxon>
        <taxon>Teleostei</taxon>
        <taxon>Anguilliformes</taxon>
        <taxon>Synaphobranchidae</taxon>
        <taxon>Synaphobranchus</taxon>
    </lineage>
</organism>